<dbReference type="InterPro" id="IPR036388">
    <property type="entry name" value="WH-like_DNA-bd_sf"/>
</dbReference>
<evidence type="ECO:0000313" key="6">
    <source>
        <dbReference type="Proteomes" id="UP000201613"/>
    </source>
</evidence>
<dbReference type="GO" id="GO:0003677">
    <property type="term" value="F:DNA binding"/>
    <property type="evidence" value="ECO:0007669"/>
    <property type="project" value="UniProtKB-KW"/>
</dbReference>
<feature type="domain" description="HTH hxlR-type" evidence="4">
    <location>
        <begin position="22"/>
        <end position="120"/>
    </location>
</feature>
<dbReference type="InterPro" id="IPR036390">
    <property type="entry name" value="WH_DNA-bd_sf"/>
</dbReference>
<dbReference type="AlphaFoldDB" id="A0A238LCA1"/>
<keyword evidence="2" id="KW-0238">DNA-binding</keyword>
<accession>A0A238LCA1</accession>
<dbReference type="EMBL" id="FXZK01000001">
    <property type="protein sequence ID" value="SMY07034.1"/>
    <property type="molecule type" value="Genomic_DNA"/>
</dbReference>
<dbReference type="RefSeq" id="WP_093991132.1">
    <property type="nucleotide sequence ID" value="NZ_FXZK01000001.1"/>
</dbReference>
<evidence type="ECO:0000256" key="2">
    <source>
        <dbReference type="ARBA" id="ARBA00023125"/>
    </source>
</evidence>
<dbReference type="InterPro" id="IPR002577">
    <property type="entry name" value="HTH_HxlR"/>
</dbReference>
<dbReference type="Proteomes" id="UP000201613">
    <property type="component" value="Unassembled WGS sequence"/>
</dbReference>
<dbReference type="Gene3D" id="1.10.10.10">
    <property type="entry name" value="Winged helix-like DNA-binding domain superfamily/Winged helix DNA-binding domain"/>
    <property type="match status" value="1"/>
</dbReference>
<name>A0A238LCA1_9RHOB</name>
<evidence type="ECO:0000313" key="5">
    <source>
        <dbReference type="EMBL" id="SMY07034.1"/>
    </source>
</evidence>
<reference evidence="6" key="1">
    <citation type="submission" date="2017-05" db="EMBL/GenBank/DDBJ databases">
        <authorList>
            <person name="Rodrigo-Torres L."/>
            <person name="Arahal R. D."/>
            <person name="Lucena T."/>
        </authorList>
    </citation>
    <scope>NUCLEOTIDE SEQUENCE [LARGE SCALE GENOMIC DNA]</scope>
    <source>
        <strain evidence="6">CECT 8899</strain>
    </source>
</reference>
<keyword evidence="6" id="KW-1185">Reference proteome</keyword>
<evidence type="ECO:0000256" key="1">
    <source>
        <dbReference type="ARBA" id="ARBA00023015"/>
    </source>
</evidence>
<dbReference type="PROSITE" id="PS51118">
    <property type="entry name" value="HTH_HXLR"/>
    <property type="match status" value="1"/>
</dbReference>
<dbReference type="PANTHER" id="PTHR33204">
    <property type="entry name" value="TRANSCRIPTIONAL REGULATOR, MARR FAMILY"/>
    <property type="match status" value="1"/>
</dbReference>
<organism evidence="5 6">
    <name type="scientific">Flavimaricola marinus</name>
    <dbReference type="NCBI Taxonomy" id="1819565"/>
    <lineage>
        <taxon>Bacteria</taxon>
        <taxon>Pseudomonadati</taxon>
        <taxon>Pseudomonadota</taxon>
        <taxon>Alphaproteobacteria</taxon>
        <taxon>Rhodobacterales</taxon>
        <taxon>Paracoccaceae</taxon>
        <taxon>Flavimaricola</taxon>
    </lineage>
</organism>
<evidence type="ECO:0000256" key="3">
    <source>
        <dbReference type="ARBA" id="ARBA00023163"/>
    </source>
</evidence>
<keyword evidence="1" id="KW-0805">Transcription regulation</keyword>
<sequence length="133" mass="14790">MTGPTNDRIAAMKADGFDLEDCPVRTILDHLAAKWTTLIVFELAEGSRRFNALGRSLPDISKRMLTQSLRELERDGLVRREVFDTKPPSVEYSLTEMGRSFLAPLETMTDWAVQSQADILRARAAFDGAATAS</sequence>
<protein>
    <submittedName>
        <fullName evidence="5">Putative HTH-type transcriptional regulator YybR</fullName>
    </submittedName>
</protein>
<evidence type="ECO:0000259" key="4">
    <source>
        <dbReference type="PROSITE" id="PS51118"/>
    </source>
</evidence>
<keyword evidence="3" id="KW-0804">Transcription</keyword>
<dbReference type="PANTHER" id="PTHR33204:SF39">
    <property type="entry name" value="TRANSCRIPTIONAL REGULATORY PROTEIN"/>
    <property type="match status" value="1"/>
</dbReference>
<gene>
    <name evidence="5" type="primary">yybR_1</name>
    <name evidence="5" type="ORF">LOM8899_01166</name>
</gene>
<dbReference type="Pfam" id="PF01638">
    <property type="entry name" value="HxlR"/>
    <property type="match status" value="1"/>
</dbReference>
<dbReference type="SUPFAM" id="SSF46785">
    <property type="entry name" value="Winged helix' DNA-binding domain"/>
    <property type="match status" value="1"/>
</dbReference>
<dbReference type="OrthoDB" id="9800350at2"/>
<proteinExistence type="predicted"/>